<dbReference type="Proteomes" id="UP000092730">
    <property type="component" value="Chromosome 1"/>
</dbReference>
<feature type="transmembrane region" description="Helical" evidence="11">
    <location>
        <begin position="390"/>
        <end position="409"/>
    </location>
</feature>
<sequence length="554" mass="62428">MDRKSEDTHVHPVTSKLEEPHHIEDSNDVTKHDLTQEAAAEHIKLEQNLSTWASIKLYRKAVFWACMMSMTLVMEGYDKALIGNFWALSAFAERYGVYVPATGTYTVEAKWQSGITNATTVASFIGIFLGGYQIDYFGYRKTVLANVAFMIPCIAIVTFAPNKIALLFGEMLCGFPWGVLASLGPAYASEVAPIHLRAYLTTYVNLCWVMGQFIASGVVLGISDRTDQWAYRIPFAIQWIWPLIIIPILWFAPESPWWYVRKGRLDEAEHSVRRLAAPSLRDEARQTVAMMVKTNQLEIENMAGERTGWLDCFRGTDLRRTEISTLTWATQVIGGGHFSAYLVYFFRQAGLASSDAFKMGLGNTGCAFLGTILSWFLIKKFGRRPIFVTGLLWMSSLWFITGGLAVVALNGNGQAKWGQAALMLVWVMSYDMTIGPLAYCIVGETSSTRLRNKTVGLSRNAFYLAQIVSATISPYMINPLAWNWQGKAGFLWGPLSLIMAIWAFFRLPEMKGRSYYELDILFERRISARKFAKTVVDPEAVERARNDQEGRLEH</sequence>
<evidence type="ECO:0000256" key="4">
    <source>
        <dbReference type="ARBA" id="ARBA00022692"/>
    </source>
</evidence>
<reference evidence="14" key="4">
    <citation type="submission" date="2024-02" db="EMBL/GenBank/DDBJ databases">
        <title>Comparative genomics of Cryptococcus and Kwoniella reveals pathogenesis evolution and contrasting modes of karyotype evolution via chromosome fusion or intercentromeric recombination.</title>
        <authorList>
            <person name="Coelho M.A."/>
            <person name="David-Palma M."/>
            <person name="Shea T."/>
            <person name="Bowers K."/>
            <person name="McGinley-Smith S."/>
            <person name="Mohammad A.W."/>
            <person name="Gnirke A."/>
            <person name="Yurkov A.M."/>
            <person name="Nowrousian M."/>
            <person name="Sun S."/>
            <person name="Cuomo C.A."/>
            <person name="Heitman J."/>
        </authorList>
    </citation>
    <scope>NUCLEOTIDE SEQUENCE</scope>
    <source>
        <strain evidence="14">CBS 10118</strain>
    </source>
</reference>
<dbReference type="EMBL" id="CP144541">
    <property type="protein sequence ID" value="WVW80506.1"/>
    <property type="molecule type" value="Genomic_DNA"/>
</dbReference>
<dbReference type="VEuPathDB" id="FungiDB:I302_01180"/>
<feature type="transmembrane region" description="Helical" evidence="11">
    <location>
        <begin position="421"/>
        <end position="442"/>
    </location>
</feature>
<evidence type="ECO:0000256" key="3">
    <source>
        <dbReference type="ARBA" id="ARBA00022448"/>
    </source>
</evidence>
<feature type="region of interest" description="Disordered" evidence="10">
    <location>
        <begin position="1"/>
        <end position="28"/>
    </location>
</feature>
<organism evidence="13">
    <name type="scientific">Kwoniella bestiolae CBS 10118</name>
    <dbReference type="NCBI Taxonomy" id="1296100"/>
    <lineage>
        <taxon>Eukaryota</taxon>
        <taxon>Fungi</taxon>
        <taxon>Dikarya</taxon>
        <taxon>Basidiomycota</taxon>
        <taxon>Agaricomycotina</taxon>
        <taxon>Tremellomycetes</taxon>
        <taxon>Tremellales</taxon>
        <taxon>Cryptococcaceae</taxon>
        <taxon>Kwoniella</taxon>
    </lineage>
</organism>
<dbReference type="InterPro" id="IPR005828">
    <property type="entry name" value="MFS_sugar_transport-like"/>
</dbReference>
<dbReference type="Pfam" id="PF00083">
    <property type="entry name" value="Sugar_tr"/>
    <property type="match status" value="1"/>
</dbReference>
<feature type="domain" description="Major facilitator superfamily (MFS) profile" evidence="12">
    <location>
        <begin position="64"/>
        <end position="511"/>
    </location>
</feature>
<keyword evidence="3 9" id="KW-0813">Transport</keyword>
<feature type="transmembrane region" description="Helical" evidence="11">
    <location>
        <begin position="462"/>
        <end position="482"/>
    </location>
</feature>
<dbReference type="RefSeq" id="XP_019050739.1">
    <property type="nucleotide sequence ID" value="XM_019187861.1"/>
</dbReference>
<keyword evidence="4 11" id="KW-0812">Transmembrane</keyword>
<comment type="catalytic activity">
    <reaction evidence="8">
        <text>myo-inositol(out) + H(+)(out) = myo-inositol(in) + H(+)(in)</text>
        <dbReference type="Rhea" id="RHEA:60364"/>
        <dbReference type="ChEBI" id="CHEBI:15378"/>
        <dbReference type="ChEBI" id="CHEBI:17268"/>
    </reaction>
</comment>
<evidence type="ECO:0000256" key="9">
    <source>
        <dbReference type="RuleBase" id="RU003346"/>
    </source>
</evidence>
<proteinExistence type="inferred from homology"/>
<dbReference type="Gene3D" id="1.20.1250.20">
    <property type="entry name" value="MFS general substrate transporter like domains"/>
    <property type="match status" value="1"/>
</dbReference>
<evidence type="ECO:0000256" key="2">
    <source>
        <dbReference type="ARBA" id="ARBA00010992"/>
    </source>
</evidence>
<keyword evidence="15" id="KW-1185">Reference proteome</keyword>
<dbReference type="InterPro" id="IPR036259">
    <property type="entry name" value="MFS_trans_sf"/>
</dbReference>
<evidence type="ECO:0000256" key="8">
    <source>
        <dbReference type="ARBA" id="ARBA00049119"/>
    </source>
</evidence>
<keyword evidence="5 11" id="KW-1133">Transmembrane helix</keyword>
<feature type="transmembrane region" description="Helical" evidence="11">
    <location>
        <begin position="323"/>
        <end position="344"/>
    </location>
</feature>
<dbReference type="InterPro" id="IPR003663">
    <property type="entry name" value="Sugar/inositol_transpt"/>
</dbReference>
<dbReference type="InterPro" id="IPR020846">
    <property type="entry name" value="MFS_dom"/>
</dbReference>
<dbReference type="FunFam" id="1.20.1250.20:FF:000078">
    <property type="entry name" value="MFS maltose transporter, putative"/>
    <property type="match status" value="1"/>
</dbReference>
<feature type="transmembrane region" description="Helical" evidence="11">
    <location>
        <begin position="488"/>
        <end position="505"/>
    </location>
</feature>
<dbReference type="GO" id="GO:0005351">
    <property type="term" value="F:carbohydrate:proton symporter activity"/>
    <property type="evidence" value="ECO:0007669"/>
    <property type="project" value="TreeGrafter"/>
</dbReference>
<feature type="transmembrane region" description="Helical" evidence="11">
    <location>
        <begin position="356"/>
        <end position="378"/>
    </location>
</feature>
<dbReference type="OrthoDB" id="6612291at2759"/>
<comment type="similarity">
    <text evidence="2 9">Belongs to the major facilitator superfamily. Sugar transporter (TC 2.A.1.1) family.</text>
</comment>
<evidence type="ECO:0000256" key="7">
    <source>
        <dbReference type="ARBA" id="ARBA00026248"/>
    </source>
</evidence>
<dbReference type="AlphaFoldDB" id="A0A1B9GF78"/>
<evidence type="ECO:0000256" key="11">
    <source>
        <dbReference type="SAM" id="Phobius"/>
    </source>
</evidence>
<dbReference type="GO" id="GO:0000023">
    <property type="term" value="P:maltose metabolic process"/>
    <property type="evidence" value="ECO:0007669"/>
    <property type="project" value="UniProtKB-KW"/>
</dbReference>
<dbReference type="GO" id="GO:0016020">
    <property type="term" value="C:membrane"/>
    <property type="evidence" value="ECO:0007669"/>
    <property type="project" value="UniProtKB-SubCell"/>
</dbReference>
<feature type="transmembrane region" description="Helical" evidence="11">
    <location>
        <begin position="143"/>
        <end position="160"/>
    </location>
</feature>
<dbReference type="InterPro" id="IPR050360">
    <property type="entry name" value="MFS_Sugar_Transporters"/>
</dbReference>
<dbReference type="PANTHER" id="PTHR48022">
    <property type="entry name" value="PLASTIDIC GLUCOSE TRANSPORTER 4"/>
    <property type="match status" value="1"/>
</dbReference>
<evidence type="ECO:0000313" key="15">
    <source>
        <dbReference type="Proteomes" id="UP000092730"/>
    </source>
</evidence>
<dbReference type="EMBL" id="KI894018">
    <property type="protein sequence ID" value="OCF29669.1"/>
    <property type="molecule type" value="Genomic_DNA"/>
</dbReference>
<evidence type="ECO:0000256" key="6">
    <source>
        <dbReference type="ARBA" id="ARBA00023136"/>
    </source>
</evidence>
<feature type="transmembrane region" description="Helical" evidence="11">
    <location>
        <begin position="200"/>
        <end position="223"/>
    </location>
</feature>
<protein>
    <recommendedName>
        <fullName evidence="12">Major facilitator superfamily (MFS) profile domain-containing protein</fullName>
    </recommendedName>
</protein>
<name>A0A1B9GF78_9TREE</name>
<feature type="transmembrane region" description="Helical" evidence="11">
    <location>
        <begin position="166"/>
        <end position="188"/>
    </location>
</feature>
<accession>A0A1B9GF78</accession>
<dbReference type="SUPFAM" id="SSF103473">
    <property type="entry name" value="MFS general substrate transporter"/>
    <property type="match status" value="1"/>
</dbReference>
<dbReference type="PANTHER" id="PTHR48022:SF5">
    <property type="entry name" value="ALPHA-GLUCOSIDES PERMEASE MPH2-RELATED"/>
    <property type="match status" value="1"/>
</dbReference>
<dbReference type="PROSITE" id="PS00217">
    <property type="entry name" value="SUGAR_TRANSPORT_2"/>
    <property type="match status" value="1"/>
</dbReference>
<dbReference type="PROSITE" id="PS50850">
    <property type="entry name" value="MFS"/>
    <property type="match status" value="1"/>
</dbReference>
<evidence type="ECO:0000259" key="12">
    <source>
        <dbReference type="PROSITE" id="PS50850"/>
    </source>
</evidence>
<dbReference type="InterPro" id="IPR005829">
    <property type="entry name" value="Sugar_transporter_CS"/>
</dbReference>
<dbReference type="NCBIfam" id="TIGR00879">
    <property type="entry name" value="SP"/>
    <property type="match status" value="1"/>
</dbReference>
<evidence type="ECO:0000256" key="1">
    <source>
        <dbReference type="ARBA" id="ARBA00004141"/>
    </source>
</evidence>
<evidence type="ECO:0000313" key="13">
    <source>
        <dbReference type="EMBL" id="OCF29669.1"/>
    </source>
</evidence>
<dbReference type="KEGG" id="kbi:30205579"/>
<evidence type="ECO:0000256" key="10">
    <source>
        <dbReference type="SAM" id="MobiDB-lite"/>
    </source>
</evidence>
<reference evidence="13" key="1">
    <citation type="submission" date="2013-07" db="EMBL/GenBank/DDBJ databases">
        <title>The Genome Sequence of Cryptococcus bestiolae CBS10118.</title>
        <authorList>
            <consortium name="The Broad Institute Genome Sequencing Platform"/>
            <person name="Cuomo C."/>
            <person name="Litvintseva A."/>
            <person name="Chen Y."/>
            <person name="Heitman J."/>
            <person name="Sun S."/>
            <person name="Springer D."/>
            <person name="Dromer F."/>
            <person name="Young S.K."/>
            <person name="Zeng Q."/>
            <person name="Gargeya S."/>
            <person name="Fitzgerald M."/>
            <person name="Abouelleil A."/>
            <person name="Alvarado L."/>
            <person name="Berlin A.M."/>
            <person name="Chapman S.B."/>
            <person name="Dewar J."/>
            <person name="Goldberg J."/>
            <person name="Griggs A."/>
            <person name="Gujja S."/>
            <person name="Hansen M."/>
            <person name="Howarth C."/>
            <person name="Imamovic A."/>
            <person name="Larimer J."/>
            <person name="McCowan C."/>
            <person name="Murphy C."/>
            <person name="Pearson M."/>
            <person name="Priest M."/>
            <person name="Roberts A."/>
            <person name="Saif S."/>
            <person name="Shea T."/>
            <person name="Sykes S."/>
            <person name="Wortman J."/>
            <person name="Nusbaum C."/>
            <person name="Birren B."/>
        </authorList>
    </citation>
    <scope>NUCLEOTIDE SEQUENCE [LARGE SCALE GENOMIC DNA]</scope>
    <source>
        <strain evidence="13">CBS 10118</strain>
    </source>
</reference>
<keyword evidence="6 11" id="KW-0472">Membrane</keyword>
<evidence type="ECO:0000313" key="14">
    <source>
        <dbReference type="EMBL" id="WVW80506.1"/>
    </source>
</evidence>
<feature type="transmembrane region" description="Helical" evidence="11">
    <location>
        <begin position="229"/>
        <end position="252"/>
    </location>
</feature>
<keyword evidence="7" id="KW-0462">Maltose metabolism</keyword>
<comment type="subcellular location">
    <subcellularLocation>
        <location evidence="1">Membrane</location>
        <topology evidence="1">Multi-pass membrane protein</topology>
    </subcellularLocation>
</comment>
<evidence type="ECO:0000256" key="5">
    <source>
        <dbReference type="ARBA" id="ARBA00022989"/>
    </source>
</evidence>
<gene>
    <name evidence="13" type="ORF">I302_01180</name>
    <name evidence="14" type="ORF">I302_102490</name>
</gene>
<reference evidence="13" key="3">
    <citation type="submission" date="2014-01" db="EMBL/GenBank/DDBJ databases">
        <title>Evolution of pathogenesis and genome organization in the Tremellales.</title>
        <authorList>
            <person name="Cuomo C."/>
            <person name="Litvintseva A."/>
            <person name="Heitman J."/>
            <person name="Chen Y."/>
            <person name="Sun S."/>
            <person name="Springer D."/>
            <person name="Dromer F."/>
            <person name="Young S."/>
            <person name="Zeng Q."/>
            <person name="Chapman S."/>
            <person name="Gujja S."/>
            <person name="Saif S."/>
            <person name="Birren B."/>
        </authorList>
    </citation>
    <scope>NUCLEOTIDE SEQUENCE</scope>
    <source>
        <strain evidence="13">CBS 10118</strain>
    </source>
</reference>
<reference evidence="14" key="2">
    <citation type="submission" date="2013-07" db="EMBL/GenBank/DDBJ databases">
        <authorList>
            <consortium name="The Broad Institute Genome Sequencing Platform"/>
            <person name="Cuomo C."/>
            <person name="Litvintseva A."/>
            <person name="Chen Y."/>
            <person name="Heitman J."/>
            <person name="Sun S."/>
            <person name="Springer D."/>
            <person name="Dromer F."/>
            <person name="Young S.K."/>
            <person name="Zeng Q."/>
            <person name="Gargeya S."/>
            <person name="Fitzgerald M."/>
            <person name="Abouelleil A."/>
            <person name="Alvarado L."/>
            <person name="Berlin A.M."/>
            <person name="Chapman S.B."/>
            <person name="Dewar J."/>
            <person name="Goldberg J."/>
            <person name="Griggs A."/>
            <person name="Gujja S."/>
            <person name="Hansen M."/>
            <person name="Howarth C."/>
            <person name="Imamovic A."/>
            <person name="Larimer J."/>
            <person name="McCowan C."/>
            <person name="Murphy C."/>
            <person name="Pearson M."/>
            <person name="Priest M."/>
            <person name="Roberts A."/>
            <person name="Saif S."/>
            <person name="Shea T."/>
            <person name="Sykes S."/>
            <person name="Wortman J."/>
            <person name="Nusbaum C."/>
            <person name="Birren B."/>
        </authorList>
    </citation>
    <scope>NUCLEOTIDE SEQUENCE</scope>
    <source>
        <strain evidence="14">CBS 10118</strain>
    </source>
</reference>
<dbReference type="GeneID" id="30205579"/>